<evidence type="ECO:0000256" key="1">
    <source>
        <dbReference type="ARBA" id="ARBA00023172"/>
    </source>
</evidence>
<accession>A0A8T0YQJ3</accession>
<dbReference type="InterPro" id="IPR013762">
    <property type="entry name" value="Integrase-like_cat_sf"/>
</dbReference>
<dbReference type="Proteomes" id="UP000735874">
    <property type="component" value="Unassembled WGS sequence"/>
</dbReference>
<dbReference type="EMBL" id="RCMI01000919">
    <property type="protein sequence ID" value="KAG2894327.1"/>
    <property type="molecule type" value="Genomic_DNA"/>
</dbReference>
<protein>
    <submittedName>
        <fullName evidence="2">Uncharacterized protein</fullName>
    </submittedName>
</protein>
<keyword evidence="1" id="KW-0233">DNA recombination</keyword>
<dbReference type="Proteomes" id="UP000774804">
    <property type="component" value="Unassembled WGS sequence"/>
</dbReference>
<evidence type="ECO:0000313" key="5">
    <source>
        <dbReference type="EMBL" id="KAG2974974.1"/>
    </source>
</evidence>
<dbReference type="Proteomes" id="UP000736787">
    <property type="component" value="Unassembled WGS sequence"/>
</dbReference>
<sequence length="183" mass="20583">MAPPCTKEDLRALTEYVYSNARVNADYQDAALACLMWHSFGRSSDLENIQKQHVSVSADGVFYLRLLRVKTTKEQGFTLVPDKNNFLSCPLHALAVREACSAVDPRKGTARSRALSGWGVDEKSVVEDVETLDHGMQDQVARLQELLYSSCSGLKERRFNVSRKVLAVLTAYLIKYFHVRIKA</sequence>
<evidence type="ECO:0000313" key="2">
    <source>
        <dbReference type="EMBL" id="KAG2843043.1"/>
    </source>
</evidence>
<evidence type="ECO:0000313" key="3">
    <source>
        <dbReference type="EMBL" id="KAG2894327.1"/>
    </source>
</evidence>
<dbReference type="InterPro" id="IPR011010">
    <property type="entry name" value="DNA_brk_join_enz"/>
</dbReference>
<comment type="caution">
    <text evidence="2">The sequence shown here is derived from an EMBL/GenBank/DDBJ whole genome shotgun (WGS) entry which is preliminary data.</text>
</comment>
<dbReference type="GO" id="GO:0003677">
    <property type="term" value="F:DNA binding"/>
    <property type="evidence" value="ECO:0007669"/>
    <property type="project" value="InterPro"/>
</dbReference>
<name>A0A8T0YQJ3_9STRA</name>
<gene>
    <name evidence="2" type="ORF">PC113_g18683</name>
    <name evidence="3" type="ORF">PC115_g18171</name>
    <name evidence="4" type="ORF">PC117_g6371</name>
    <name evidence="5" type="ORF">PC118_g14207</name>
    <name evidence="6" type="ORF">PC129_g23228</name>
</gene>
<dbReference type="EMBL" id="RCML01000511">
    <property type="protein sequence ID" value="KAG2974974.1"/>
    <property type="molecule type" value="Genomic_DNA"/>
</dbReference>
<dbReference type="Proteomes" id="UP000697107">
    <property type="component" value="Unassembled WGS sequence"/>
</dbReference>
<evidence type="ECO:0000313" key="6">
    <source>
        <dbReference type="EMBL" id="KAG3202467.1"/>
    </source>
</evidence>
<dbReference type="SUPFAM" id="SSF56349">
    <property type="entry name" value="DNA breaking-rejoining enzymes"/>
    <property type="match status" value="1"/>
</dbReference>
<evidence type="ECO:0000313" key="4">
    <source>
        <dbReference type="EMBL" id="KAG2948005.1"/>
    </source>
</evidence>
<organism evidence="2 7">
    <name type="scientific">Phytophthora cactorum</name>
    <dbReference type="NCBI Taxonomy" id="29920"/>
    <lineage>
        <taxon>Eukaryota</taxon>
        <taxon>Sar</taxon>
        <taxon>Stramenopiles</taxon>
        <taxon>Oomycota</taxon>
        <taxon>Peronosporomycetes</taxon>
        <taxon>Peronosporales</taxon>
        <taxon>Peronosporaceae</taxon>
        <taxon>Phytophthora</taxon>
    </lineage>
</organism>
<reference evidence="2" key="1">
    <citation type="submission" date="2018-10" db="EMBL/GenBank/DDBJ databases">
        <title>Effector identification in a new, highly contiguous assembly of the strawberry crown rot pathogen Phytophthora cactorum.</title>
        <authorList>
            <person name="Armitage A.D."/>
            <person name="Nellist C.F."/>
            <person name="Bates H."/>
            <person name="Vickerstaff R.J."/>
            <person name="Harrison R.J."/>
        </authorList>
    </citation>
    <scope>NUCLEOTIDE SEQUENCE</scope>
    <source>
        <strain evidence="2">15-7</strain>
        <strain evidence="3">4032</strain>
        <strain evidence="4">4040</strain>
        <strain evidence="5">P415</strain>
        <strain evidence="6">P421</strain>
    </source>
</reference>
<dbReference type="EMBL" id="RCMK01000120">
    <property type="protein sequence ID" value="KAG2948005.1"/>
    <property type="molecule type" value="Genomic_DNA"/>
</dbReference>
<dbReference type="EMBL" id="RCMV01002518">
    <property type="protein sequence ID" value="KAG3202467.1"/>
    <property type="molecule type" value="Genomic_DNA"/>
</dbReference>
<dbReference type="Proteomes" id="UP000760860">
    <property type="component" value="Unassembled WGS sequence"/>
</dbReference>
<dbReference type="GO" id="GO:0015074">
    <property type="term" value="P:DNA integration"/>
    <property type="evidence" value="ECO:0007669"/>
    <property type="project" value="InterPro"/>
</dbReference>
<proteinExistence type="predicted"/>
<dbReference type="AlphaFoldDB" id="A0A8T0YQJ3"/>
<evidence type="ECO:0000313" key="7">
    <source>
        <dbReference type="Proteomes" id="UP000735874"/>
    </source>
</evidence>
<dbReference type="Gene3D" id="1.10.443.10">
    <property type="entry name" value="Intergrase catalytic core"/>
    <property type="match status" value="1"/>
</dbReference>
<dbReference type="GO" id="GO:0006310">
    <property type="term" value="P:DNA recombination"/>
    <property type="evidence" value="ECO:0007669"/>
    <property type="project" value="UniProtKB-KW"/>
</dbReference>
<dbReference type="EMBL" id="RCMG01000896">
    <property type="protein sequence ID" value="KAG2843043.1"/>
    <property type="molecule type" value="Genomic_DNA"/>
</dbReference>